<proteinExistence type="predicted"/>
<dbReference type="InterPro" id="IPR003018">
    <property type="entry name" value="GAF"/>
</dbReference>
<evidence type="ECO:0000259" key="1">
    <source>
        <dbReference type="Pfam" id="PF01590"/>
    </source>
</evidence>
<evidence type="ECO:0000313" key="2">
    <source>
        <dbReference type="EMBL" id="MBX8631421.1"/>
    </source>
</evidence>
<organism evidence="3 4">
    <name type="scientific">Candidatus Sysuiplasma superficiale</name>
    <dbReference type="NCBI Taxonomy" id="2823368"/>
    <lineage>
        <taxon>Archaea</taxon>
        <taxon>Methanobacteriati</taxon>
        <taxon>Thermoplasmatota</taxon>
        <taxon>Thermoplasmata</taxon>
        <taxon>Candidatus Sysuiplasmatales</taxon>
        <taxon>Candidatus Sysuiplasmataceae</taxon>
        <taxon>Candidatus Sysuiplasma</taxon>
    </lineage>
</organism>
<feature type="domain" description="GAF" evidence="1">
    <location>
        <begin position="44"/>
        <end position="150"/>
    </location>
</feature>
<sequence length="159" mass="17716">MENTEFEKRAAELMRRLNDPSIVTAEELEDAAVEGLYRLFPHYSWVGIYWLEGEMLKLGKWRGRSPTEHVAIPLGKGICGAAAASGKIENIPDVGADSRYISCFITTKSEIVVPIEGAHGFIGEIDIDSETPSAFGARDEELLTRIASQFRRFEGKKLR</sequence>
<dbReference type="EMBL" id="JAGVSJ010000004">
    <property type="protein sequence ID" value="MBX8631421.1"/>
    <property type="molecule type" value="Genomic_DNA"/>
</dbReference>
<evidence type="ECO:0000313" key="3">
    <source>
        <dbReference type="EMBL" id="MBX8643247.1"/>
    </source>
</evidence>
<dbReference type="EMBL" id="JAHEAC010000002">
    <property type="protein sequence ID" value="MBX8643247.1"/>
    <property type="molecule type" value="Genomic_DNA"/>
</dbReference>
<gene>
    <name evidence="2" type="ORF">J9259_02715</name>
    <name evidence="3" type="ORF">KIY12_00735</name>
</gene>
<dbReference type="Proteomes" id="UP000716004">
    <property type="component" value="Unassembled WGS sequence"/>
</dbReference>
<evidence type="ECO:0000313" key="4">
    <source>
        <dbReference type="Proteomes" id="UP000750197"/>
    </source>
</evidence>
<dbReference type="Pfam" id="PF01590">
    <property type="entry name" value="GAF"/>
    <property type="match status" value="1"/>
</dbReference>
<dbReference type="Gene3D" id="3.30.450.40">
    <property type="match status" value="1"/>
</dbReference>
<dbReference type="SUPFAM" id="SSF55781">
    <property type="entry name" value="GAF domain-like"/>
    <property type="match status" value="1"/>
</dbReference>
<reference evidence="3" key="1">
    <citation type="submission" date="2021-05" db="EMBL/GenBank/DDBJ databases">
        <title>Genomic insights into ecological role and evolution of a novel Thermoplasmata order Candidatus Sysuiplasmatales.</title>
        <authorList>
            <person name="Yuan Y."/>
        </authorList>
    </citation>
    <scope>NUCLEOTIDE SEQUENCE</scope>
    <source>
        <strain evidence="3">TUT19-bin139</strain>
        <strain evidence="2">YP2-bin.285</strain>
    </source>
</reference>
<dbReference type="Proteomes" id="UP000750197">
    <property type="component" value="Unassembled WGS sequence"/>
</dbReference>
<dbReference type="AlphaFoldDB" id="A0A8J7YSF8"/>
<name>A0A8J7YSF8_9ARCH</name>
<dbReference type="InterPro" id="IPR029016">
    <property type="entry name" value="GAF-like_dom_sf"/>
</dbReference>
<accession>A0A8J7YSF8</accession>
<comment type="caution">
    <text evidence="3">The sequence shown here is derived from an EMBL/GenBank/DDBJ whole genome shotgun (WGS) entry which is preliminary data.</text>
</comment>
<protein>
    <submittedName>
        <fullName evidence="3">GAF domain-containing protein</fullName>
    </submittedName>
</protein>